<dbReference type="Pfam" id="PF02371">
    <property type="entry name" value="Transposase_20"/>
    <property type="match status" value="1"/>
</dbReference>
<feature type="domain" description="Transposase IS116/IS110/IS902 C-terminal" evidence="2">
    <location>
        <begin position="242"/>
        <end position="313"/>
    </location>
</feature>
<feature type="domain" description="Transposase IS110-like N-terminal" evidence="1">
    <location>
        <begin position="22"/>
        <end position="170"/>
    </location>
</feature>
<dbReference type="GO" id="GO:0003677">
    <property type="term" value="F:DNA binding"/>
    <property type="evidence" value="ECO:0007669"/>
    <property type="project" value="InterPro"/>
</dbReference>
<evidence type="ECO:0000313" key="3">
    <source>
        <dbReference type="EMBL" id="APZ41707.1"/>
    </source>
</evidence>
<dbReference type="AlphaFoldDB" id="A0A1P8UCX6"/>
<dbReference type="InterPro" id="IPR002525">
    <property type="entry name" value="Transp_IS110-like_N"/>
</dbReference>
<proteinExistence type="predicted"/>
<dbReference type="EMBL" id="CP019434">
    <property type="protein sequence ID" value="APZ41707.1"/>
    <property type="molecule type" value="Genomic_DNA"/>
</dbReference>
<accession>A0A1P8UCX6</accession>
<dbReference type="RefSeq" id="WP_076835036.1">
    <property type="nucleotide sequence ID" value="NZ_CP019434.1"/>
</dbReference>
<sequence>MKEDSANQTSAPIVTERYAAYVGLDVHKDTIAVAVALPGRDEPLYRGEIAHEPKKVSRWLDRLSAEFEGALLQFCYEAGPCGYGLYRRLVAAGHDCQVVAPSLIPKKAGERVKTDRRDALKLARLLRAGELTPVWVPEAEQEAMRDLTRARDDMKGQERKARQQLNGFLLRHGHHWPTGKTRWTATHFNWMASIRFDQPWLQVVLQEYIDAVKAASRRVADLTAQLMQALPNWSLAPVVDALVALRGIDTLAAIVLLAELGDISRFESPKQLMAYLGRVPSEHSSGGRRRQGAITLTGNAHARRMLVECAWSYRFPARQTMHLKRKAKAAPEQAKAIAWRAQKRLCGRYRTLTQAGKNVKRVCVAIARELAGFIWDIVRQEMPRLGAGNGMVAR</sequence>
<dbReference type="GO" id="GO:0006313">
    <property type="term" value="P:DNA transposition"/>
    <property type="evidence" value="ECO:0007669"/>
    <property type="project" value="InterPro"/>
</dbReference>
<evidence type="ECO:0000313" key="4">
    <source>
        <dbReference type="Proteomes" id="UP000243807"/>
    </source>
</evidence>
<dbReference type="GO" id="GO:0004803">
    <property type="term" value="F:transposase activity"/>
    <property type="evidence" value="ECO:0007669"/>
    <property type="project" value="InterPro"/>
</dbReference>
<gene>
    <name evidence="3" type="ORF">BW247_00135</name>
</gene>
<evidence type="ECO:0000259" key="2">
    <source>
        <dbReference type="Pfam" id="PF02371"/>
    </source>
</evidence>
<reference evidence="3 4" key="1">
    <citation type="submission" date="2017-01" db="EMBL/GenBank/DDBJ databases">
        <title>Draft sequence of Acidihalobacter ferrooxidans strain DSM 14175 (strain V8).</title>
        <authorList>
            <person name="Khaleque H.N."/>
            <person name="Ramsay J.P."/>
            <person name="Murphy R.J.T."/>
            <person name="Kaksonen A.H."/>
            <person name="Boxall N.J."/>
            <person name="Watkin E.L.J."/>
        </authorList>
    </citation>
    <scope>NUCLEOTIDE SEQUENCE [LARGE SCALE GENOMIC DNA]</scope>
    <source>
        <strain evidence="3 4">V8</strain>
    </source>
</reference>
<dbReference type="Proteomes" id="UP000243807">
    <property type="component" value="Chromosome"/>
</dbReference>
<name>A0A1P8UCX6_9GAMM</name>
<dbReference type="Pfam" id="PF01548">
    <property type="entry name" value="DEDD_Tnp_IS110"/>
    <property type="match status" value="1"/>
</dbReference>
<dbReference type="PANTHER" id="PTHR33055">
    <property type="entry name" value="TRANSPOSASE FOR INSERTION SEQUENCE ELEMENT IS1111A"/>
    <property type="match status" value="1"/>
</dbReference>
<protein>
    <submittedName>
        <fullName evidence="3">IS110 family transposase</fullName>
    </submittedName>
</protein>
<organism evidence="3 4">
    <name type="scientific">Acidihalobacter ferrooxydans</name>
    <dbReference type="NCBI Taxonomy" id="1765967"/>
    <lineage>
        <taxon>Bacteria</taxon>
        <taxon>Pseudomonadati</taxon>
        <taxon>Pseudomonadota</taxon>
        <taxon>Gammaproteobacteria</taxon>
        <taxon>Chromatiales</taxon>
        <taxon>Ectothiorhodospiraceae</taxon>
        <taxon>Acidihalobacter</taxon>
    </lineage>
</organism>
<dbReference type="KEGG" id="afy:BW247_00135"/>
<keyword evidence="4" id="KW-1185">Reference proteome</keyword>
<dbReference type="PANTHER" id="PTHR33055:SF15">
    <property type="entry name" value="TRANSPOSASE-RELATED"/>
    <property type="match status" value="1"/>
</dbReference>
<dbReference type="NCBIfam" id="NF033542">
    <property type="entry name" value="transpos_IS110"/>
    <property type="match status" value="1"/>
</dbReference>
<evidence type="ECO:0000259" key="1">
    <source>
        <dbReference type="Pfam" id="PF01548"/>
    </source>
</evidence>
<dbReference type="OrthoDB" id="5289737at2"/>
<dbReference type="InterPro" id="IPR047650">
    <property type="entry name" value="Transpos_IS110"/>
</dbReference>
<dbReference type="InterPro" id="IPR003346">
    <property type="entry name" value="Transposase_20"/>
</dbReference>